<proteinExistence type="predicted"/>
<dbReference type="PROSITE" id="PS01001">
    <property type="entry name" value="SDH_CYT_2"/>
    <property type="match status" value="1"/>
</dbReference>
<gene>
    <name evidence="10" type="primary">sdh3</name>
</gene>
<dbReference type="InterPro" id="IPR034804">
    <property type="entry name" value="SQR/QFR_C/D"/>
</dbReference>
<dbReference type="GO" id="GO:0006121">
    <property type="term" value="P:mitochondrial electron transport, succinate to ubiquinone"/>
    <property type="evidence" value="ECO:0007669"/>
    <property type="project" value="TreeGrafter"/>
</dbReference>
<dbReference type="AlphaFoldDB" id="A0A068F010"/>
<dbReference type="InterPro" id="IPR014314">
    <property type="entry name" value="Succ_DH_cytb556"/>
</dbReference>
<dbReference type="PANTHER" id="PTHR10978">
    <property type="entry name" value="SUCCINATE DEHYDROGENASE CYTOCHROME B560 SUBUNIT"/>
    <property type="match status" value="1"/>
</dbReference>
<keyword evidence="4 8" id="KW-0479">Metal-binding</keyword>
<protein>
    <submittedName>
        <fullName evidence="10">Succinate:cytochrome c oxidoreductase subunit 3</fullName>
    </submittedName>
</protein>
<sequence>MYNINRPISPHLTIYNSQISSIFSIWHRISGFTMFILITIPFFTLNNVLFTFINISLSSLTINFVLVNFVLPGFLIVISAIFLYHILNGLRHLLWDSVMHVTTKKINKDSHILLFLIATFVLTKLFIEI</sequence>
<organism evidence="10">
    <name type="scientific">Wildemania schizophylla</name>
    <name type="common">Red alga</name>
    <name type="synonym">Porphyra schizophylla</name>
    <dbReference type="NCBI Taxonomy" id="1134705"/>
    <lineage>
        <taxon>Eukaryota</taxon>
        <taxon>Rhodophyta</taxon>
        <taxon>Bangiophyceae</taxon>
        <taxon>Bangiales</taxon>
        <taxon>Bangiaceae</taxon>
        <taxon>Wildemania</taxon>
    </lineage>
</organism>
<dbReference type="GO" id="GO:0016020">
    <property type="term" value="C:membrane"/>
    <property type="evidence" value="ECO:0007669"/>
    <property type="project" value="UniProtKB-SubCell"/>
</dbReference>
<keyword evidence="10" id="KW-0496">Mitochondrion</keyword>
<keyword evidence="3 9" id="KW-0812">Transmembrane</keyword>
<dbReference type="EMBL" id="KJ689442">
    <property type="protein sequence ID" value="AID57267.1"/>
    <property type="molecule type" value="Genomic_DNA"/>
</dbReference>
<dbReference type="GO" id="GO:0006099">
    <property type="term" value="P:tricarboxylic acid cycle"/>
    <property type="evidence" value="ECO:0007669"/>
    <property type="project" value="InterPro"/>
</dbReference>
<dbReference type="GO" id="GO:0046872">
    <property type="term" value="F:metal ion binding"/>
    <property type="evidence" value="ECO:0007669"/>
    <property type="project" value="UniProtKB-KW"/>
</dbReference>
<feature type="binding site" description="axial binding residue" evidence="8">
    <location>
        <position position="85"/>
    </location>
    <ligand>
        <name>heme</name>
        <dbReference type="ChEBI" id="CHEBI:30413"/>
        <note>ligand shared with second transmembrane subunit</note>
    </ligand>
    <ligandPart>
        <name>Fe</name>
        <dbReference type="ChEBI" id="CHEBI:18248"/>
    </ligandPart>
</feature>
<dbReference type="GeneID" id="19909056"/>
<keyword evidence="5 9" id="KW-1133">Transmembrane helix</keyword>
<evidence type="ECO:0000256" key="6">
    <source>
        <dbReference type="ARBA" id="ARBA00023004"/>
    </source>
</evidence>
<name>A0A068F010_WILSC</name>
<keyword evidence="6 8" id="KW-0408">Iron</keyword>
<geneLocation type="mitochondrion" evidence="10"/>
<evidence type="ECO:0000256" key="3">
    <source>
        <dbReference type="ARBA" id="ARBA00022692"/>
    </source>
</evidence>
<evidence type="ECO:0000256" key="9">
    <source>
        <dbReference type="SAM" id="Phobius"/>
    </source>
</evidence>
<dbReference type="PROSITE" id="PS01000">
    <property type="entry name" value="SDH_CYT_1"/>
    <property type="match status" value="1"/>
</dbReference>
<evidence type="ECO:0000256" key="4">
    <source>
        <dbReference type="ARBA" id="ARBA00022723"/>
    </source>
</evidence>
<dbReference type="NCBIfam" id="TIGR02970">
    <property type="entry name" value="succ_dehyd_cytB"/>
    <property type="match status" value="1"/>
</dbReference>
<dbReference type="InterPro" id="IPR000701">
    <property type="entry name" value="SuccDH_FuR_B_TM-su"/>
</dbReference>
<keyword evidence="7 9" id="KW-0472">Membrane</keyword>
<feature type="transmembrane region" description="Helical" evidence="9">
    <location>
        <begin position="32"/>
        <end position="53"/>
    </location>
</feature>
<evidence type="ECO:0000313" key="10">
    <source>
        <dbReference type="EMBL" id="AID57267.1"/>
    </source>
</evidence>
<evidence type="ECO:0000256" key="2">
    <source>
        <dbReference type="ARBA" id="ARBA00022617"/>
    </source>
</evidence>
<dbReference type="RefSeq" id="YP_009048898.1">
    <property type="nucleotide sequence ID" value="NC_024579.1"/>
</dbReference>
<dbReference type="GO" id="GO:0005739">
    <property type="term" value="C:mitochondrion"/>
    <property type="evidence" value="ECO:0007669"/>
    <property type="project" value="GOC"/>
</dbReference>
<evidence type="ECO:0000256" key="8">
    <source>
        <dbReference type="PIRSR" id="PIRSR000178-1"/>
    </source>
</evidence>
<keyword evidence="2 8" id="KW-0349">Heme</keyword>
<comment type="cofactor">
    <cofactor evidence="8">
        <name>heme</name>
        <dbReference type="ChEBI" id="CHEBI:30413"/>
    </cofactor>
    <text evidence="8">The heme is bound between the two transmembrane subunits.</text>
</comment>
<dbReference type="Gene3D" id="1.20.1300.10">
    <property type="entry name" value="Fumarate reductase/succinate dehydrogenase, transmembrane subunit"/>
    <property type="match status" value="1"/>
</dbReference>
<feature type="transmembrane region" description="Helical" evidence="9">
    <location>
        <begin position="65"/>
        <end position="87"/>
    </location>
</feature>
<comment type="subcellular location">
    <subcellularLocation>
        <location evidence="1">Membrane</location>
        <topology evidence="1">Multi-pass membrane protein</topology>
    </subcellularLocation>
</comment>
<dbReference type="InterPro" id="IPR018495">
    <property type="entry name" value="Succ_DH_cyt_bsu_CS"/>
</dbReference>
<dbReference type="GO" id="GO:0009055">
    <property type="term" value="F:electron transfer activity"/>
    <property type="evidence" value="ECO:0007669"/>
    <property type="project" value="InterPro"/>
</dbReference>
<accession>A0A068F010</accession>
<dbReference type="PIRSF" id="PIRSF000178">
    <property type="entry name" value="SDH_cyt_b560"/>
    <property type="match status" value="1"/>
</dbReference>
<dbReference type="PANTHER" id="PTHR10978:SF5">
    <property type="entry name" value="SUCCINATE DEHYDROGENASE CYTOCHROME B560 SUBUNIT, MITOCHONDRIAL"/>
    <property type="match status" value="1"/>
</dbReference>
<dbReference type="CDD" id="cd03499">
    <property type="entry name" value="SQR_TypeC_SdhC"/>
    <property type="match status" value="1"/>
</dbReference>
<evidence type="ECO:0000256" key="5">
    <source>
        <dbReference type="ARBA" id="ARBA00022989"/>
    </source>
</evidence>
<dbReference type="Pfam" id="PF01127">
    <property type="entry name" value="Sdh_cyt"/>
    <property type="match status" value="1"/>
</dbReference>
<feature type="transmembrane region" description="Helical" evidence="9">
    <location>
        <begin position="110"/>
        <end position="127"/>
    </location>
</feature>
<dbReference type="SUPFAM" id="SSF81343">
    <property type="entry name" value="Fumarate reductase respiratory complex transmembrane subunits"/>
    <property type="match status" value="1"/>
</dbReference>
<reference evidence="10" key="1">
    <citation type="journal article" date="2014" name="Mitochondrial DNA">
        <title>Complete mitochondrial genome of the holotype specimen of Wildemania schizophylla (Bangiales: Rhodophyta).</title>
        <authorList>
            <person name="Silva M.Y."/>
            <person name="Hughey J.R."/>
        </authorList>
    </citation>
    <scope>NUCLEOTIDE SEQUENCE</scope>
</reference>
<evidence type="ECO:0000256" key="7">
    <source>
        <dbReference type="ARBA" id="ARBA00023136"/>
    </source>
</evidence>
<evidence type="ECO:0000256" key="1">
    <source>
        <dbReference type="ARBA" id="ARBA00004141"/>
    </source>
</evidence>